<dbReference type="Pfam" id="PF01810">
    <property type="entry name" value="LysE"/>
    <property type="match status" value="1"/>
</dbReference>
<dbReference type="EMBL" id="JABAIM010000002">
    <property type="protein sequence ID" value="NLR75690.1"/>
    <property type="molecule type" value="Genomic_DNA"/>
</dbReference>
<evidence type="ECO:0000256" key="6">
    <source>
        <dbReference type="ARBA" id="ARBA00023136"/>
    </source>
</evidence>
<evidence type="ECO:0000256" key="4">
    <source>
        <dbReference type="ARBA" id="ARBA00022692"/>
    </source>
</evidence>
<feature type="transmembrane region" description="Helical" evidence="7">
    <location>
        <begin position="143"/>
        <end position="169"/>
    </location>
</feature>
<evidence type="ECO:0000256" key="5">
    <source>
        <dbReference type="ARBA" id="ARBA00022989"/>
    </source>
</evidence>
<feature type="transmembrane region" description="Helical" evidence="7">
    <location>
        <begin position="111"/>
        <end position="137"/>
    </location>
</feature>
<dbReference type="PANTHER" id="PTHR30086">
    <property type="entry name" value="ARGININE EXPORTER PROTEIN ARGO"/>
    <property type="match status" value="1"/>
</dbReference>
<evidence type="ECO:0000256" key="2">
    <source>
        <dbReference type="ARBA" id="ARBA00007928"/>
    </source>
</evidence>
<evidence type="ECO:0000256" key="3">
    <source>
        <dbReference type="ARBA" id="ARBA00022475"/>
    </source>
</evidence>
<name>A0A847RX05_9NEIS</name>
<evidence type="ECO:0000313" key="9">
    <source>
        <dbReference type="Proteomes" id="UP000587991"/>
    </source>
</evidence>
<comment type="caution">
    <text evidence="8">The sequence shown here is derived from an EMBL/GenBank/DDBJ whole genome shotgun (WGS) entry which is preliminary data.</text>
</comment>
<evidence type="ECO:0000313" key="8">
    <source>
        <dbReference type="EMBL" id="NLR75690.1"/>
    </source>
</evidence>
<sequence>MTLQTWILFAFATLGLSLTPGPNGMLALSHGALYGVRRTLLTISGGVLGFIVLLGLAMSGISALLKTSSIALSWLTWLGAAWLLWLGVQLWRSPPLTLDNVHADPRAHGSLFLQGLLSALSNPKVLLFFGAFLTPFIAPSAPLLPQFVVMALTFAVIEFGIELLLAVLAQRIRPWLHRLGHRFNQICAVLFGLIAVVLVLAH</sequence>
<evidence type="ECO:0000256" key="7">
    <source>
        <dbReference type="SAM" id="Phobius"/>
    </source>
</evidence>
<dbReference type="PANTHER" id="PTHR30086:SF14">
    <property type="entry name" value="HOMOSERINE_HOMOSERINE LACTONE EFFLUX PROTEIN"/>
    <property type="match status" value="1"/>
</dbReference>
<dbReference type="AlphaFoldDB" id="A0A847RX05"/>
<proteinExistence type="inferred from homology"/>
<keyword evidence="3" id="KW-1003">Cell membrane</keyword>
<feature type="transmembrane region" description="Helical" evidence="7">
    <location>
        <begin position="40"/>
        <end position="65"/>
    </location>
</feature>
<dbReference type="RefSeq" id="WP_168877338.1">
    <property type="nucleotide sequence ID" value="NZ_JABAIM010000002.1"/>
</dbReference>
<reference evidence="8 9" key="1">
    <citation type="submission" date="2020-04" db="EMBL/GenBank/DDBJ databases">
        <title>Draft genome of Leeia sp. IMCC25680.</title>
        <authorList>
            <person name="Song J."/>
            <person name="Cho J.-C."/>
        </authorList>
    </citation>
    <scope>NUCLEOTIDE SEQUENCE [LARGE SCALE GENOMIC DNA]</scope>
    <source>
        <strain evidence="8 9">IMCC25680</strain>
    </source>
</reference>
<dbReference type="GO" id="GO:0005886">
    <property type="term" value="C:plasma membrane"/>
    <property type="evidence" value="ECO:0007669"/>
    <property type="project" value="UniProtKB-SubCell"/>
</dbReference>
<keyword evidence="5 7" id="KW-1133">Transmembrane helix</keyword>
<feature type="transmembrane region" description="Helical" evidence="7">
    <location>
        <begin position="71"/>
        <end position="91"/>
    </location>
</feature>
<gene>
    <name evidence="8" type="ORF">HF682_11005</name>
</gene>
<keyword evidence="6 7" id="KW-0472">Membrane</keyword>
<comment type="subcellular location">
    <subcellularLocation>
        <location evidence="1">Cell membrane</location>
        <topology evidence="1">Multi-pass membrane protein</topology>
    </subcellularLocation>
</comment>
<keyword evidence="9" id="KW-1185">Reference proteome</keyword>
<evidence type="ECO:0000256" key="1">
    <source>
        <dbReference type="ARBA" id="ARBA00004651"/>
    </source>
</evidence>
<keyword evidence="4 7" id="KW-0812">Transmembrane</keyword>
<dbReference type="GO" id="GO:0042970">
    <property type="term" value="F:homoserine transmembrane transporter activity"/>
    <property type="evidence" value="ECO:0007669"/>
    <property type="project" value="TreeGrafter"/>
</dbReference>
<accession>A0A847RX05</accession>
<dbReference type="PIRSF" id="PIRSF006324">
    <property type="entry name" value="LeuE"/>
    <property type="match status" value="1"/>
</dbReference>
<feature type="transmembrane region" description="Helical" evidence="7">
    <location>
        <begin position="6"/>
        <end position="28"/>
    </location>
</feature>
<comment type="similarity">
    <text evidence="2">Belongs to the Rht family.</text>
</comment>
<feature type="transmembrane region" description="Helical" evidence="7">
    <location>
        <begin position="181"/>
        <end position="201"/>
    </location>
</feature>
<organism evidence="8 9">
    <name type="scientific">Leeia aquatica</name>
    <dbReference type="NCBI Taxonomy" id="2725557"/>
    <lineage>
        <taxon>Bacteria</taxon>
        <taxon>Pseudomonadati</taxon>
        <taxon>Pseudomonadota</taxon>
        <taxon>Betaproteobacteria</taxon>
        <taxon>Neisseriales</taxon>
        <taxon>Leeiaceae</taxon>
        <taxon>Leeia</taxon>
    </lineage>
</organism>
<protein>
    <submittedName>
        <fullName evidence="8">LysE family translocator</fullName>
    </submittedName>
</protein>
<dbReference type="Proteomes" id="UP000587991">
    <property type="component" value="Unassembled WGS sequence"/>
</dbReference>
<dbReference type="InterPro" id="IPR001123">
    <property type="entry name" value="LeuE-type"/>
</dbReference>